<dbReference type="Gene3D" id="2.30.110.10">
    <property type="entry name" value="Electron Transport, Fmn-binding Protein, Chain A"/>
    <property type="match status" value="1"/>
</dbReference>
<dbReference type="InterPro" id="IPR002563">
    <property type="entry name" value="Flavin_Rdtase-like_dom"/>
</dbReference>
<sequence>MVLTKGELSGLERRYRANLINSIGGFKSLVLVGTKSREGKENLSLFSSLVHIGADPALCGLIVRPNTEGQNTLGNILRTGVYTINQVHAEFIEKAHQTSAKYPEGVSEFEAVGLTPDYVEGVAAPFVKESIIKFACELVQHIPIELNQTHFIIGKITHMMVPDALVGPDGFIDLESAGTLTCSGLDSYHATTSVIRLPYAKP</sequence>
<comment type="similarity">
    <text evidence="4">Belongs to the flavoredoxin family.</text>
</comment>
<keyword evidence="2" id="KW-0285">Flavoprotein</keyword>
<dbReference type="SUPFAM" id="SSF50475">
    <property type="entry name" value="FMN-binding split barrel"/>
    <property type="match status" value="1"/>
</dbReference>
<dbReference type="PANTHER" id="PTHR33798:SF5">
    <property type="entry name" value="FLAVIN REDUCTASE LIKE DOMAIN-CONTAINING PROTEIN"/>
    <property type="match status" value="1"/>
</dbReference>
<evidence type="ECO:0000259" key="5">
    <source>
        <dbReference type="Pfam" id="PF01613"/>
    </source>
</evidence>
<dbReference type="Pfam" id="PF01613">
    <property type="entry name" value="Flavin_Reduct"/>
    <property type="match status" value="1"/>
</dbReference>
<comment type="cofactor">
    <cofactor evidence="1">
        <name>FMN</name>
        <dbReference type="ChEBI" id="CHEBI:58210"/>
    </cofactor>
</comment>
<dbReference type="Proteomes" id="UP001200145">
    <property type="component" value="Unassembled WGS sequence"/>
</dbReference>
<comment type="caution">
    <text evidence="6">The sequence shown here is derived from an EMBL/GenBank/DDBJ whole genome shotgun (WGS) entry which is preliminary data.</text>
</comment>
<evidence type="ECO:0000256" key="4">
    <source>
        <dbReference type="ARBA" id="ARBA00038054"/>
    </source>
</evidence>
<keyword evidence="7" id="KW-1185">Reference proteome</keyword>
<dbReference type="EMBL" id="JAKEVY010000001">
    <property type="protein sequence ID" value="MCF1713767.1"/>
    <property type="molecule type" value="Genomic_DNA"/>
</dbReference>
<evidence type="ECO:0000256" key="1">
    <source>
        <dbReference type="ARBA" id="ARBA00001917"/>
    </source>
</evidence>
<protein>
    <submittedName>
        <fullName evidence="6">Flavin reductase family protein</fullName>
    </submittedName>
</protein>
<gene>
    <name evidence="6" type="ORF">L0U88_03885</name>
</gene>
<dbReference type="RefSeq" id="WP_234864295.1">
    <property type="nucleotide sequence ID" value="NZ_JAKEVY010000001.1"/>
</dbReference>
<reference evidence="6 7" key="1">
    <citation type="submission" date="2022-01" db="EMBL/GenBank/DDBJ databases">
        <title>Flavihumibacter sp. nov., isolated from sediment of a river.</title>
        <authorList>
            <person name="Liu H."/>
        </authorList>
    </citation>
    <scope>NUCLEOTIDE SEQUENCE [LARGE SCALE GENOMIC DNA]</scope>
    <source>
        <strain evidence="6 7">RY-1</strain>
    </source>
</reference>
<evidence type="ECO:0000256" key="2">
    <source>
        <dbReference type="ARBA" id="ARBA00022630"/>
    </source>
</evidence>
<keyword evidence="3" id="KW-0288">FMN</keyword>
<proteinExistence type="inferred from homology"/>
<name>A0ABS9BF94_9BACT</name>
<evidence type="ECO:0000256" key="3">
    <source>
        <dbReference type="ARBA" id="ARBA00022643"/>
    </source>
</evidence>
<dbReference type="InterPro" id="IPR012349">
    <property type="entry name" value="Split_barrel_FMN-bd"/>
</dbReference>
<organism evidence="6 7">
    <name type="scientific">Flavihumibacter fluminis</name>
    <dbReference type="NCBI Taxonomy" id="2909236"/>
    <lineage>
        <taxon>Bacteria</taxon>
        <taxon>Pseudomonadati</taxon>
        <taxon>Bacteroidota</taxon>
        <taxon>Chitinophagia</taxon>
        <taxon>Chitinophagales</taxon>
        <taxon>Chitinophagaceae</taxon>
        <taxon>Flavihumibacter</taxon>
    </lineage>
</organism>
<feature type="domain" description="Flavin reductase like" evidence="5">
    <location>
        <begin position="29"/>
        <end position="164"/>
    </location>
</feature>
<accession>A0ABS9BF94</accession>
<evidence type="ECO:0000313" key="7">
    <source>
        <dbReference type="Proteomes" id="UP001200145"/>
    </source>
</evidence>
<dbReference type="PANTHER" id="PTHR33798">
    <property type="entry name" value="FLAVOPROTEIN OXYGENASE"/>
    <property type="match status" value="1"/>
</dbReference>
<evidence type="ECO:0000313" key="6">
    <source>
        <dbReference type="EMBL" id="MCF1713767.1"/>
    </source>
</evidence>